<reference evidence="10 11" key="1">
    <citation type="journal article" date="2023" name="Elife">
        <title>Identification of key yeast species and microbe-microbe interactions impacting larval growth of Drosophila in the wild.</title>
        <authorList>
            <person name="Mure A."/>
            <person name="Sugiura Y."/>
            <person name="Maeda R."/>
            <person name="Honda K."/>
            <person name="Sakurai N."/>
            <person name="Takahashi Y."/>
            <person name="Watada M."/>
            <person name="Katoh T."/>
            <person name="Gotoh A."/>
            <person name="Gotoh Y."/>
            <person name="Taniguchi I."/>
            <person name="Nakamura K."/>
            <person name="Hayashi T."/>
            <person name="Katayama T."/>
            <person name="Uemura T."/>
            <person name="Hattori Y."/>
        </authorList>
    </citation>
    <scope>NUCLEOTIDE SEQUENCE [LARGE SCALE GENOMIC DNA]</scope>
    <source>
        <strain evidence="10 11">PK-24</strain>
    </source>
</reference>
<dbReference type="GO" id="GO:0010181">
    <property type="term" value="F:FMN binding"/>
    <property type="evidence" value="ECO:0007669"/>
    <property type="project" value="InterPro"/>
</dbReference>
<dbReference type="PANTHER" id="PTHR10851:SF0">
    <property type="entry name" value="PYRIDOXINE-5'-PHOSPHATE OXIDASE"/>
    <property type="match status" value="1"/>
</dbReference>
<dbReference type="GO" id="GO:0004733">
    <property type="term" value="F:pyridoxamine phosphate oxidase activity"/>
    <property type="evidence" value="ECO:0007669"/>
    <property type="project" value="UniProtKB-EC"/>
</dbReference>
<evidence type="ECO:0000313" key="10">
    <source>
        <dbReference type="EMBL" id="GMM46796.1"/>
    </source>
</evidence>
<dbReference type="EMBL" id="BTGB01000004">
    <property type="protein sequence ID" value="GMM46796.1"/>
    <property type="molecule type" value="Genomic_DNA"/>
</dbReference>
<feature type="domain" description="Pyridoxamine 5'-phosphate oxidase N-terminal" evidence="8">
    <location>
        <begin position="73"/>
        <end position="186"/>
    </location>
</feature>
<gene>
    <name evidence="10" type="ORF">DAPK24_033710</name>
</gene>
<keyword evidence="6" id="KW-0288">FMN</keyword>
<dbReference type="SUPFAM" id="SSF50475">
    <property type="entry name" value="FMN-binding split barrel"/>
    <property type="match status" value="1"/>
</dbReference>
<evidence type="ECO:0000256" key="1">
    <source>
        <dbReference type="ARBA" id="ARBA00001917"/>
    </source>
</evidence>
<dbReference type="InterPro" id="IPR019576">
    <property type="entry name" value="Pyridoxamine_oxidase_dimer_C"/>
</dbReference>
<evidence type="ECO:0000259" key="8">
    <source>
        <dbReference type="Pfam" id="PF01243"/>
    </source>
</evidence>
<dbReference type="HAMAP" id="MF_01629">
    <property type="entry name" value="PdxH"/>
    <property type="match status" value="1"/>
</dbReference>
<evidence type="ECO:0000259" key="9">
    <source>
        <dbReference type="Pfam" id="PF10590"/>
    </source>
</evidence>
<dbReference type="PROSITE" id="PS01064">
    <property type="entry name" value="PYRIDOX_OXIDASE"/>
    <property type="match status" value="1"/>
</dbReference>
<dbReference type="InterPro" id="IPR012349">
    <property type="entry name" value="Split_barrel_FMN-bd"/>
</dbReference>
<comment type="pathway">
    <text evidence="2">Cofactor metabolism; pyridoxal 5'-phosphate salvage; pyridoxal 5'-phosphate from pyridoxamine 5'-phosphate: step 1/1.</text>
</comment>
<name>A0AAV5R874_PICKL</name>
<dbReference type="EC" id="1.4.3.5" evidence="4"/>
<comment type="cofactor">
    <cofactor evidence="1">
        <name>FMN</name>
        <dbReference type="ChEBI" id="CHEBI:58210"/>
    </cofactor>
</comment>
<comment type="caution">
    <text evidence="10">The sequence shown here is derived from an EMBL/GenBank/DDBJ whole genome shotgun (WGS) entry which is preliminary data.</text>
</comment>
<dbReference type="Proteomes" id="UP001378960">
    <property type="component" value="Unassembled WGS sequence"/>
</dbReference>
<dbReference type="InterPro" id="IPR011576">
    <property type="entry name" value="Pyridox_Oxase_N"/>
</dbReference>
<protein>
    <recommendedName>
        <fullName evidence="4">pyridoxal 5'-phosphate synthase</fullName>
        <ecNumber evidence="4">1.4.3.5</ecNumber>
    </recommendedName>
</protein>
<feature type="domain" description="Pyridoxine 5'-phosphate oxidase dimerisation C-terminal" evidence="9">
    <location>
        <begin position="206"/>
        <end position="249"/>
    </location>
</feature>
<evidence type="ECO:0000256" key="6">
    <source>
        <dbReference type="ARBA" id="ARBA00022643"/>
    </source>
</evidence>
<evidence type="ECO:0000256" key="5">
    <source>
        <dbReference type="ARBA" id="ARBA00022630"/>
    </source>
</evidence>
<dbReference type="NCBIfam" id="NF004231">
    <property type="entry name" value="PRK05679.1"/>
    <property type="match status" value="1"/>
</dbReference>
<keyword evidence="5" id="KW-0285">Flavoprotein</keyword>
<dbReference type="PIRSF" id="PIRSF000190">
    <property type="entry name" value="Pyd_amn-ph_oxd"/>
    <property type="match status" value="1"/>
</dbReference>
<evidence type="ECO:0000256" key="3">
    <source>
        <dbReference type="ARBA" id="ARBA00005037"/>
    </source>
</evidence>
<keyword evidence="7" id="KW-0560">Oxidoreductase</keyword>
<dbReference type="InterPro" id="IPR000659">
    <property type="entry name" value="Pyridox_Oxase"/>
</dbReference>
<sequence length="249" mass="29542">MENDNFFHLAKMNLDLQKDTYTEQQTPDEKLVFAPDTYQYTLYQLNEQDLENDPIKQFNKWFQEAINSGEDIPESLVLSTCSLPSGRISSRVVLLKELDQKGFLIFSNWDTSKKEKDYQTNKFASLTFLWKKLQRQVRIEGIIEKLSYQESQEYFNVRPRGSKIGAWSSPQSSIIKSRDELDKIVEEKEQEFKDLKDDEIKCPPKWGGIRIIPLEIEFWQGRSSRLHDRLTYRRNDINDNNWEIFRLAP</sequence>
<dbReference type="InterPro" id="IPR019740">
    <property type="entry name" value="Pyridox_Oxase_CS"/>
</dbReference>
<evidence type="ECO:0000256" key="7">
    <source>
        <dbReference type="ARBA" id="ARBA00023002"/>
    </source>
</evidence>
<comment type="pathway">
    <text evidence="3">Cofactor metabolism; pyridoxal 5'-phosphate salvage; pyridoxal 5'-phosphate from pyridoxine 5'-phosphate: step 1/1.</text>
</comment>
<proteinExistence type="inferred from homology"/>
<dbReference type="PANTHER" id="PTHR10851">
    <property type="entry name" value="PYRIDOXINE-5-PHOSPHATE OXIDASE"/>
    <property type="match status" value="1"/>
</dbReference>
<organism evidence="10 11">
    <name type="scientific">Pichia kluyveri</name>
    <name type="common">Yeast</name>
    <dbReference type="NCBI Taxonomy" id="36015"/>
    <lineage>
        <taxon>Eukaryota</taxon>
        <taxon>Fungi</taxon>
        <taxon>Dikarya</taxon>
        <taxon>Ascomycota</taxon>
        <taxon>Saccharomycotina</taxon>
        <taxon>Pichiomycetes</taxon>
        <taxon>Pichiales</taxon>
        <taxon>Pichiaceae</taxon>
        <taxon>Pichia</taxon>
    </lineage>
</organism>
<keyword evidence="11" id="KW-1185">Reference proteome</keyword>
<evidence type="ECO:0000256" key="2">
    <source>
        <dbReference type="ARBA" id="ARBA00004738"/>
    </source>
</evidence>
<accession>A0AAV5R874</accession>
<evidence type="ECO:0000313" key="11">
    <source>
        <dbReference type="Proteomes" id="UP001378960"/>
    </source>
</evidence>
<dbReference type="Gene3D" id="2.30.110.10">
    <property type="entry name" value="Electron Transport, Fmn-binding Protein, Chain A"/>
    <property type="match status" value="1"/>
</dbReference>
<dbReference type="AlphaFoldDB" id="A0AAV5R874"/>
<dbReference type="GO" id="GO:0008615">
    <property type="term" value="P:pyridoxine biosynthetic process"/>
    <property type="evidence" value="ECO:0007669"/>
    <property type="project" value="InterPro"/>
</dbReference>
<evidence type="ECO:0000256" key="4">
    <source>
        <dbReference type="ARBA" id="ARBA00012801"/>
    </source>
</evidence>
<dbReference type="Pfam" id="PF10590">
    <property type="entry name" value="PNP_phzG_C"/>
    <property type="match status" value="1"/>
</dbReference>
<dbReference type="Pfam" id="PF01243">
    <property type="entry name" value="PNPOx_N"/>
    <property type="match status" value="1"/>
</dbReference>
<dbReference type="NCBIfam" id="TIGR00558">
    <property type="entry name" value="pdxH"/>
    <property type="match status" value="1"/>
</dbReference>